<evidence type="ECO:0000313" key="1">
    <source>
        <dbReference type="EMBL" id="PWG62334.1"/>
    </source>
</evidence>
<evidence type="ECO:0000313" key="2">
    <source>
        <dbReference type="Proteomes" id="UP000245474"/>
    </source>
</evidence>
<gene>
    <name evidence="1" type="ORF">DEM34_12735</name>
</gene>
<dbReference type="RefSeq" id="WP_109679200.1">
    <property type="nucleotide sequence ID" value="NZ_CP086615.1"/>
</dbReference>
<proteinExistence type="predicted"/>
<protein>
    <submittedName>
        <fullName evidence="1">Uncharacterized protein</fullName>
    </submittedName>
</protein>
<sequence length="209" mass="23429">MTTLHDPLEIGEAIFWRVVQDVEPQVRSVIEDTGWSAEEISEAKKCFHVEPPHVFPQTIEIESCPDPAHYALMFEKVMDRVRSLLVDSPNSARDIEMMRLGAMLQQCVEGVEAPDARAAIDRQRQGRAGLRKRGQQGPLKRVIRAVMSAGADSVDDVLAALTDDCFLEVIDEVDESSRTVYYVPGPGREPKAATEKRIRNLMSEIRNGR</sequence>
<dbReference type="EMBL" id="QFFI01000020">
    <property type="protein sequence ID" value="PWG62334.1"/>
    <property type="molecule type" value="Genomic_DNA"/>
</dbReference>
<name>A0A2U2N042_9GAMM</name>
<comment type="caution">
    <text evidence="1">The sequence shown here is derived from an EMBL/GenBank/DDBJ whole genome shotgun (WGS) entry which is preliminary data.</text>
</comment>
<accession>A0A2U2N042</accession>
<keyword evidence="2" id="KW-1185">Reference proteome</keyword>
<dbReference type="AlphaFoldDB" id="A0A2U2N042"/>
<reference evidence="1 2" key="1">
    <citation type="submission" date="2018-05" db="EMBL/GenBank/DDBJ databases">
        <title>Spiribacter halobius sp. nov., a moderately halophilic bacterium isolated from marine solar saltern.</title>
        <authorList>
            <person name="Zheng W.-S."/>
            <person name="Lu D.-C."/>
            <person name="Du Z.-J."/>
        </authorList>
    </citation>
    <scope>NUCLEOTIDE SEQUENCE [LARGE SCALE GENOMIC DNA]</scope>
    <source>
        <strain evidence="1 2">E85</strain>
    </source>
</reference>
<dbReference type="Proteomes" id="UP000245474">
    <property type="component" value="Unassembled WGS sequence"/>
</dbReference>
<organism evidence="1 2">
    <name type="scientific">Sediminicurvatus halobius</name>
    <dbReference type="NCBI Taxonomy" id="2182432"/>
    <lineage>
        <taxon>Bacteria</taxon>
        <taxon>Pseudomonadati</taxon>
        <taxon>Pseudomonadota</taxon>
        <taxon>Gammaproteobacteria</taxon>
        <taxon>Chromatiales</taxon>
        <taxon>Ectothiorhodospiraceae</taxon>
        <taxon>Sediminicurvatus</taxon>
    </lineage>
</organism>